<dbReference type="GO" id="GO:0009380">
    <property type="term" value="C:excinuclease repair complex"/>
    <property type="evidence" value="ECO:0007669"/>
    <property type="project" value="TreeGrafter"/>
</dbReference>
<evidence type="ECO:0000313" key="5">
    <source>
        <dbReference type="Proteomes" id="UP000317344"/>
    </source>
</evidence>
<reference evidence="4 5" key="1">
    <citation type="submission" date="2019-07" db="EMBL/GenBank/DDBJ databases">
        <title>Tomitella cavernea sp. nov., an actinomycete isolated from soil.</title>
        <authorList>
            <person name="Cheng J."/>
        </authorList>
    </citation>
    <scope>NUCLEOTIDE SEQUENCE [LARGE SCALE GENOMIC DNA]</scope>
    <source>
        <strain evidence="4 5">HY188</strain>
    </source>
</reference>
<dbReference type="GO" id="GO:0003887">
    <property type="term" value="F:DNA-directed DNA polymerase activity"/>
    <property type="evidence" value="ECO:0007669"/>
    <property type="project" value="InterPro"/>
</dbReference>
<name>A0A516X494_9ACTN</name>
<dbReference type="Proteomes" id="UP000317344">
    <property type="component" value="Chromosome"/>
</dbReference>
<dbReference type="NCBIfam" id="NF005907">
    <property type="entry name" value="PRK07883.1-5"/>
    <property type="match status" value="1"/>
</dbReference>
<keyword evidence="1 4" id="KW-0540">Nuclease</keyword>
<keyword evidence="1 4" id="KW-0269">Exonuclease</keyword>
<dbReference type="CDD" id="cd06127">
    <property type="entry name" value="DEDDh"/>
    <property type="match status" value="1"/>
</dbReference>
<organism evidence="4 5">
    <name type="scientific">Tomitella fengzijianii</name>
    <dbReference type="NCBI Taxonomy" id="2597660"/>
    <lineage>
        <taxon>Bacteria</taxon>
        <taxon>Bacillati</taxon>
        <taxon>Actinomycetota</taxon>
        <taxon>Actinomycetes</taxon>
        <taxon>Mycobacteriales</taxon>
        <taxon>Tomitella</taxon>
    </lineage>
</organism>
<dbReference type="Gene3D" id="3.30.420.10">
    <property type="entry name" value="Ribonuclease H-like superfamily/Ribonuclease H"/>
    <property type="match status" value="1"/>
</dbReference>
<dbReference type="GO" id="GO:0003677">
    <property type="term" value="F:DNA binding"/>
    <property type="evidence" value="ECO:0007669"/>
    <property type="project" value="InterPro"/>
</dbReference>
<sequence length="590" mass="62794">MTDHATATRDPGGEQLRLDRMDAALSTTTFVVVDMETTGGRAGTDAVTEIGAVKVRGGERLGEFATLIDPGRPIPPFITRLTGISDAMVAGAPPMSAVLPPFLEFARGAVLVAHNARFDIGFLKAAAAAADTAWPQFPVLCTVRLARRVLGRDEAPSAKLSALARFFDVSTPPTHRALDDARATVDVLHGLLGRAGSEGVHTFPDLLAHMSPVSKAQKTKRHLADPLPHEPGVYLFRGPSDEVLYVGTAVDLHRRVRTYFTGSEKRARMKEMVALADRIDHVTCAHELEAEVRELRMIAAHAPPYNRASKQPSRSWWVDLSDEPFPRVVVRRRCGPDSLGPFRSRNTAAESAAALAEACGIRTCNHRIPAAGVHGADCSTLGAIGGCPAASRSGDDRDRASADRPGETRDEYAERLAPVRALIHGLDDAPLETLRQRIDELSGACLFETAARKRDGLGSLVSALDRCQRLRALATLDELVVARPDGSGGWQFAVVRSGRLAAAGCAPRGASPMPVVDALTVAAETVIPGPGPLRGATGGEVSLVARWIGRPGSRIVRSTGGFVTPIRGAGRWAGWVQRARDGRAAADYAG</sequence>
<feature type="domain" description="GIY-YIG" evidence="3">
    <location>
        <begin position="229"/>
        <end position="307"/>
    </location>
</feature>
<keyword evidence="5" id="KW-1185">Reference proteome</keyword>
<dbReference type="PANTHER" id="PTHR30562:SF1">
    <property type="entry name" value="UVRABC SYSTEM PROTEIN C"/>
    <property type="match status" value="1"/>
</dbReference>
<evidence type="ECO:0000313" key="4">
    <source>
        <dbReference type="EMBL" id="QDQ97895.1"/>
    </source>
</evidence>
<dbReference type="OrthoDB" id="9803913at2"/>
<reference evidence="4 5" key="2">
    <citation type="submission" date="2019-07" db="EMBL/GenBank/DDBJ databases">
        <authorList>
            <person name="Huang Y."/>
        </authorList>
    </citation>
    <scope>NUCLEOTIDE SEQUENCE [LARGE SCALE GENOMIC DNA]</scope>
    <source>
        <strain evidence="4 5">HY188</strain>
    </source>
</reference>
<feature type="compositionally biased region" description="Basic and acidic residues" evidence="2">
    <location>
        <begin position="393"/>
        <end position="409"/>
    </location>
</feature>
<evidence type="ECO:0000256" key="2">
    <source>
        <dbReference type="SAM" id="MobiDB-lite"/>
    </source>
</evidence>
<dbReference type="InterPro" id="IPR050066">
    <property type="entry name" value="UvrABC_protein_C"/>
</dbReference>
<dbReference type="PROSITE" id="PS50164">
    <property type="entry name" value="GIY_YIG"/>
    <property type="match status" value="1"/>
</dbReference>
<dbReference type="FunFam" id="3.30.420.10:FF:000045">
    <property type="entry name" value="3'-5' exonuclease DinG"/>
    <property type="match status" value="1"/>
</dbReference>
<gene>
    <name evidence="4" type="ORF">FO059_11950</name>
</gene>
<evidence type="ECO:0000256" key="1">
    <source>
        <dbReference type="ARBA" id="ARBA00022839"/>
    </source>
</evidence>
<dbReference type="Gene3D" id="3.40.1440.10">
    <property type="entry name" value="GIY-YIG endonuclease"/>
    <property type="match status" value="1"/>
</dbReference>
<dbReference type="InterPro" id="IPR036397">
    <property type="entry name" value="RNaseH_sf"/>
</dbReference>
<keyword evidence="1 4" id="KW-0378">Hydrolase</keyword>
<dbReference type="CDD" id="cd10434">
    <property type="entry name" value="GIY-YIG_UvrC_Cho"/>
    <property type="match status" value="1"/>
</dbReference>
<dbReference type="InterPro" id="IPR006054">
    <property type="entry name" value="DnaQ"/>
</dbReference>
<evidence type="ECO:0000259" key="3">
    <source>
        <dbReference type="PROSITE" id="PS50164"/>
    </source>
</evidence>
<dbReference type="GO" id="GO:0006289">
    <property type="term" value="P:nucleotide-excision repair"/>
    <property type="evidence" value="ECO:0007669"/>
    <property type="project" value="InterPro"/>
</dbReference>
<dbReference type="InterPro" id="IPR035901">
    <property type="entry name" value="GIY-YIG_endonuc_sf"/>
</dbReference>
<feature type="region of interest" description="Disordered" evidence="2">
    <location>
        <begin position="389"/>
        <end position="409"/>
    </location>
</feature>
<dbReference type="SMART" id="SM00465">
    <property type="entry name" value="GIYc"/>
    <property type="match status" value="1"/>
</dbReference>
<dbReference type="NCBIfam" id="TIGR00573">
    <property type="entry name" value="dnaq"/>
    <property type="match status" value="1"/>
</dbReference>
<proteinExistence type="predicted"/>
<dbReference type="PANTHER" id="PTHR30562">
    <property type="entry name" value="UVRC/OXIDOREDUCTASE"/>
    <property type="match status" value="1"/>
</dbReference>
<protein>
    <submittedName>
        <fullName evidence="4">DEDD exonuclease domain-containing protein</fullName>
    </submittedName>
</protein>
<dbReference type="InterPro" id="IPR013520">
    <property type="entry name" value="Ribonucl_H"/>
</dbReference>
<dbReference type="InterPro" id="IPR000305">
    <property type="entry name" value="GIY-YIG_endonuc"/>
</dbReference>
<dbReference type="GO" id="GO:0006260">
    <property type="term" value="P:DNA replication"/>
    <property type="evidence" value="ECO:0007669"/>
    <property type="project" value="InterPro"/>
</dbReference>
<dbReference type="SUPFAM" id="SSF53098">
    <property type="entry name" value="Ribonuclease H-like"/>
    <property type="match status" value="1"/>
</dbReference>
<dbReference type="SMART" id="SM00479">
    <property type="entry name" value="EXOIII"/>
    <property type="match status" value="1"/>
</dbReference>
<accession>A0A516X494</accession>
<dbReference type="Pfam" id="PF00929">
    <property type="entry name" value="RNase_T"/>
    <property type="match status" value="1"/>
</dbReference>
<dbReference type="AlphaFoldDB" id="A0A516X494"/>
<dbReference type="GO" id="GO:0004527">
    <property type="term" value="F:exonuclease activity"/>
    <property type="evidence" value="ECO:0007669"/>
    <property type="project" value="UniProtKB-KW"/>
</dbReference>
<dbReference type="KEGG" id="toy:FO059_11950"/>
<dbReference type="NCBIfam" id="NF005905">
    <property type="entry name" value="PRK07883.1-3"/>
    <property type="match status" value="1"/>
</dbReference>
<dbReference type="SUPFAM" id="SSF82771">
    <property type="entry name" value="GIY-YIG endonuclease"/>
    <property type="match status" value="1"/>
</dbReference>
<dbReference type="EMBL" id="CP041765">
    <property type="protein sequence ID" value="QDQ97895.1"/>
    <property type="molecule type" value="Genomic_DNA"/>
</dbReference>
<dbReference type="InterPro" id="IPR047296">
    <property type="entry name" value="GIY-YIG_UvrC_Cho"/>
</dbReference>
<dbReference type="InterPro" id="IPR012337">
    <property type="entry name" value="RNaseH-like_sf"/>
</dbReference>